<dbReference type="AlphaFoldDB" id="A0AAD4XK18"/>
<evidence type="ECO:0000313" key="3">
    <source>
        <dbReference type="Proteomes" id="UP001202328"/>
    </source>
</evidence>
<dbReference type="EMBL" id="JAJJMB010008995">
    <property type="protein sequence ID" value="KAI3917412.1"/>
    <property type="molecule type" value="Genomic_DNA"/>
</dbReference>
<reference evidence="2" key="1">
    <citation type="submission" date="2022-04" db="EMBL/GenBank/DDBJ databases">
        <title>A functionally conserved STORR gene fusion in Papaver species that diverged 16.8 million years ago.</title>
        <authorList>
            <person name="Catania T."/>
        </authorList>
    </citation>
    <scope>NUCLEOTIDE SEQUENCE</scope>
    <source>
        <strain evidence="2">S-188037</strain>
    </source>
</reference>
<evidence type="ECO:0000313" key="2">
    <source>
        <dbReference type="EMBL" id="KAI3917412.1"/>
    </source>
</evidence>
<keyword evidence="1" id="KW-0812">Transmembrane</keyword>
<gene>
    <name evidence="2" type="ORF">MKW98_027331</name>
</gene>
<proteinExistence type="predicted"/>
<keyword evidence="3" id="KW-1185">Reference proteome</keyword>
<organism evidence="2 3">
    <name type="scientific">Papaver atlanticum</name>
    <dbReference type="NCBI Taxonomy" id="357466"/>
    <lineage>
        <taxon>Eukaryota</taxon>
        <taxon>Viridiplantae</taxon>
        <taxon>Streptophyta</taxon>
        <taxon>Embryophyta</taxon>
        <taxon>Tracheophyta</taxon>
        <taxon>Spermatophyta</taxon>
        <taxon>Magnoliopsida</taxon>
        <taxon>Ranunculales</taxon>
        <taxon>Papaveraceae</taxon>
        <taxon>Papaveroideae</taxon>
        <taxon>Papaver</taxon>
    </lineage>
</organism>
<feature type="transmembrane region" description="Helical" evidence="1">
    <location>
        <begin position="33"/>
        <end position="52"/>
    </location>
</feature>
<protein>
    <submittedName>
        <fullName evidence="2">Uncharacterized protein</fullName>
    </submittedName>
</protein>
<evidence type="ECO:0000256" key="1">
    <source>
        <dbReference type="SAM" id="Phobius"/>
    </source>
</evidence>
<accession>A0AAD4XK18</accession>
<dbReference type="Proteomes" id="UP001202328">
    <property type="component" value="Unassembled WGS sequence"/>
</dbReference>
<keyword evidence="1" id="KW-1133">Transmembrane helix</keyword>
<keyword evidence="1" id="KW-0472">Membrane</keyword>
<name>A0AAD4XK18_9MAGN</name>
<comment type="caution">
    <text evidence="2">The sequence shown here is derived from an EMBL/GenBank/DDBJ whole genome shotgun (WGS) entry which is preliminary data.</text>
</comment>
<sequence length="342" mass="38363">MDESGAKTRATSLKHLEQVISQNTWLLVKPLQIYWLLVVALMAISVLIKAVTRRGRSLSSSYESVFRNVNSPWNNSLFGKMSTSLGTRAFCSKSDHSDSVAQNKFPESNLTKVVFKYVCGYDEFRENSRPSQPIIRKVLEIPKGHTFFECKDGDDVSYCNLIDFCYFLMRRLKEDAESARGERVTEMCFIEASFFKDRIRSIIDSSGGILNLKGMIDCLENPDSFPIGKSSGTGCKLTIDLDEYFDIHTWEKISSGGTHVLEIILCELKKNGFDFNEDSVALQKIEEAFERATTRMTNVIKLNLPVPAGKPDMSTTITWGKCAGIPILKTVGPDSLILSCLK</sequence>